<dbReference type="PANTHER" id="PTHR43479">
    <property type="entry name" value="ACREF/ENVCD OPERON REPRESSOR-RELATED"/>
    <property type="match status" value="1"/>
</dbReference>
<dbReference type="RefSeq" id="WP_202748068.1">
    <property type="nucleotide sequence ID" value="NZ_JAESWC010000002.1"/>
</dbReference>
<gene>
    <name evidence="4" type="ORF">JK636_06765</name>
</gene>
<dbReference type="Proteomes" id="UP000632377">
    <property type="component" value="Unassembled WGS sequence"/>
</dbReference>
<dbReference type="InterPro" id="IPR009057">
    <property type="entry name" value="Homeodomain-like_sf"/>
</dbReference>
<dbReference type="EMBL" id="JAESWC010000002">
    <property type="protein sequence ID" value="MBL4935459.1"/>
    <property type="molecule type" value="Genomic_DNA"/>
</dbReference>
<evidence type="ECO:0000259" key="3">
    <source>
        <dbReference type="PROSITE" id="PS50977"/>
    </source>
</evidence>
<dbReference type="SUPFAM" id="SSF46689">
    <property type="entry name" value="Homeodomain-like"/>
    <property type="match status" value="1"/>
</dbReference>
<dbReference type="PANTHER" id="PTHR43479:SF11">
    <property type="entry name" value="ACREF_ENVCD OPERON REPRESSOR-RELATED"/>
    <property type="match status" value="1"/>
</dbReference>
<reference evidence="4 5" key="1">
    <citation type="submission" date="2021-01" db="EMBL/GenBank/DDBJ databases">
        <title>Genome public.</title>
        <authorList>
            <person name="Liu C."/>
            <person name="Sun Q."/>
        </authorList>
    </citation>
    <scope>NUCLEOTIDE SEQUENCE [LARGE SCALE GENOMIC DNA]</scope>
    <source>
        <strain evidence="4 5">YIM B02515</strain>
    </source>
</reference>
<evidence type="ECO:0000313" key="4">
    <source>
        <dbReference type="EMBL" id="MBL4935459.1"/>
    </source>
</evidence>
<dbReference type="InterPro" id="IPR001647">
    <property type="entry name" value="HTH_TetR"/>
</dbReference>
<dbReference type="Pfam" id="PF00440">
    <property type="entry name" value="TetR_N"/>
    <property type="match status" value="1"/>
</dbReference>
<dbReference type="InterPro" id="IPR050624">
    <property type="entry name" value="HTH-type_Tx_Regulator"/>
</dbReference>
<dbReference type="PROSITE" id="PS50977">
    <property type="entry name" value="HTH_TETR_2"/>
    <property type="match status" value="1"/>
</dbReference>
<feature type="domain" description="HTH tetR-type" evidence="3">
    <location>
        <begin position="6"/>
        <end position="66"/>
    </location>
</feature>
<keyword evidence="1 2" id="KW-0238">DNA-binding</keyword>
<evidence type="ECO:0000256" key="2">
    <source>
        <dbReference type="PROSITE-ProRule" id="PRU00335"/>
    </source>
</evidence>
<accession>A0ABS1T7Y7</accession>
<dbReference type="Gene3D" id="1.10.357.10">
    <property type="entry name" value="Tetracycline Repressor, domain 2"/>
    <property type="match status" value="1"/>
</dbReference>
<organism evidence="4 5">
    <name type="scientific">Clostridium rhizosphaerae</name>
    <dbReference type="NCBI Taxonomy" id="2803861"/>
    <lineage>
        <taxon>Bacteria</taxon>
        <taxon>Bacillati</taxon>
        <taxon>Bacillota</taxon>
        <taxon>Clostridia</taxon>
        <taxon>Eubacteriales</taxon>
        <taxon>Clostridiaceae</taxon>
        <taxon>Clostridium</taxon>
    </lineage>
</organism>
<proteinExistence type="predicted"/>
<evidence type="ECO:0000313" key="5">
    <source>
        <dbReference type="Proteomes" id="UP000632377"/>
    </source>
</evidence>
<evidence type="ECO:0000256" key="1">
    <source>
        <dbReference type="ARBA" id="ARBA00023125"/>
    </source>
</evidence>
<keyword evidence="5" id="KW-1185">Reference proteome</keyword>
<dbReference type="PRINTS" id="PR00455">
    <property type="entry name" value="HTHTETR"/>
</dbReference>
<comment type="caution">
    <text evidence="4">The sequence shown here is derived from an EMBL/GenBank/DDBJ whole genome shotgun (WGS) entry which is preliminary data.</text>
</comment>
<protein>
    <submittedName>
        <fullName evidence="4">TetR/AcrR family transcriptional regulator</fullName>
    </submittedName>
</protein>
<name>A0ABS1T7Y7_9CLOT</name>
<feature type="DNA-binding region" description="H-T-H motif" evidence="2">
    <location>
        <begin position="29"/>
        <end position="48"/>
    </location>
</feature>
<sequence>MRKKDDEKQRNIKKAVVKLILEEGFHGTSMSKIAKEAGVSPATVYIYYQNKDTMLQDIYLEYYEEIYYHLLSKITDDMSGNQLIEILIRSYYAYIHENKDIFNFVEQFSSCPVLINQCKVMKGKYPIYKLFEDMKEKKAIKNVRNDNLLAFMFSPIKSISEKHCSSEEEKLIMLEEMIKIVQEALLL</sequence>